<evidence type="ECO:0000313" key="3">
    <source>
        <dbReference type="Proteomes" id="UP000053676"/>
    </source>
</evidence>
<evidence type="ECO:0000313" key="2">
    <source>
        <dbReference type="EMBL" id="ETN74731.1"/>
    </source>
</evidence>
<keyword evidence="3" id="KW-1185">Reference proteome</keyword>
<reference evidence="3" key="1">
    <citation type="journal article" date="2014" name="Nat. Genet.">
        <title>Genome of the human hookworm Necator americanus.</title>
        <authorList>
            <person name="Tang Y.T."/>
            <person name="Gao X."/>
            <person name="Rosa B.A."/>
            <person name="Abubucker S."/>
            <person name="Hallsworth-Pepin K."/>
            <person name="Martin J."/>
            <person name="Tyagi R."/>
            <person name="Heizer E."/>
            <person name="Zhang X."/>
            <person name="Bhonagiri-Palsikar V."/>
            <person name="Minx P."/>
            <person name="Warren W.C."/>
            <person name="Wang Q."/>
            <person name="Zhan B."/>
            <person name="Hotez P.J."/>
            <person name="Sternberg P.W."/>
            <person name="Dougall A."/>
            <person name="Gaze S.T."/>
            <person name="Mulvenna J."/>
            <person name="Sotillo J."/>
            <person name="Ranganathan S."/>
            <person name="Rabelo E.M."/>
            <person name="Wilson R.K."/>
            <person name="Felgner P.L."/>
            <person name="Bethony J."/>
            <person name="Hawdon J.M."/>
            <person name="Gasser R.B."/>
            <person name="Loukas A."/>
            <person name="Mitreva M."/>
        </authorList>
    </citation>
    <scope>NUCLEOTIDE SEQUENCE [LARGE SCALE GENOMIC DNA]</scope>
</reference>
<dbReference type="OrthoDB" id="1104827at2759"/>
<dbReference type="InterPro" id="IPR011989">
    <property type="entry name" value="ARM-like"/>
</dbReference>
<dbReference type="PANTHER" id="PTHR46345">
    <property type="entry name" value="INVERTED FORMIN-2"/>
    <property type="match status" value="1"/>
</dbReference>
<gene>
    <name evidence="2" type="ORF">NECAME_12760</name>
</gene>
<dbReference type="KEGG" id="nai:NECAME_12760"/>
<dbReference type="Pfam" id="PF06371">
    <property type="entry name" value="Drf_GBD"/>
    <property type="match status" value="1"/>
</dbReference>
<evidence type="ECO:0000259" key="1">
    <source>
        <dbReference type="SMART" id="SM01140"/>
    </source>
</evidence>
<dbReference type="GO" id="GO:0003779">
    <property type="term" value="F:actin binding"/>
    <property type="evidence" value="ECO:0007669"/>
    <property type="project" value="InterPro"/>
</dbReference>
<dbReference type="SUPFAM" id="SSF48371">
    <property type="entry name" value="ARM repeat"/>
    <property type="match status" value="1"/>
</dbReference>
<name>W2T0F6_NECAM</name>
<dbReference type="OMA" id="DINDCKC"/>
<dbReference type="InterPro" id="IPR010473">
    <property type="entry name" value="GTPase-bd"/>
</dbReference>
<feature type="domain" description="Formin GTPase-binding" evidence="1">
    <location>
        <begin position="2"/>
        <end position="93"/>
    </location>
</feature>
<proteinExistence type="predicted"/>
<dbReference type="SMART" id="SM01140">
    <property type="entry name" value="Drf_GBD"/>
    <property type="match status" value="1"/>
</dbReference>
<dbReference type="PANTHER" id="PTHR46345:SF8">
    <property type="entry name" value="FORMIN 3, ISOFORM B"/>
    <property type="match status" value="1"/>
</dbReference>
<dbReference type="STRING" id="51031.W2T0F6"/>
<dbReference type="AlphaFoldDB" id="W2T0F6"/>
<dbReference type="InterPro" id="IPR016024">
    <property type="entry name" value="ARM-type_fold"/>
</dbReference>
<dbReference type="EMBL" id="KI660337">
    <property type="protein sequence ID" value="ETN74731.1"/>
    <property type="molecule type" value="Genomic_DNA"/>
</dbReference>
<dbReference type="Gene3D" id="1.25.10.10">
    <property type="entry name" value="Leucine-rich Repeat Variant"/>
    <property type="match status" value="1"/>
</dbReference>
<protein>
    <recommendedName>
        <fullName evidence="1">Formin GTPase-binding domain-containing protein</fullName>
    </recommendedName>
</protein>
<dbReference type="GO" id="GO:0031267">
    <property type="term" value="F:small GTPase binding"/>
    <property type="evidence" value="ECO:0007669"/>
    <property type="project" value="InterPro"/>
</dbReference>
<dbReference type="Proteomes" id="UP000053676">
    <property type="component" value="Unassembled WGS sequence"/>
</dbReference>
<dbReference type="GO" id="GO:0030036">
    <property type="term" value="P:actin cytoskeleton organization"/>
    <property type="evidence" value="ECO:0007669"/>
    <property type="project" value="InterPro"/>
</dbReference>
<organism evidence="2 3">
    <name type="scientific">Necator americanus</name>
    <name type="common">Human hookworm</name>
    <dbReference type="NCBI Taxonomy" id="51031"/>
    <lineage>
        <taxon>Eukaryota</taxon>
        <taxon>Metazoa</taxon>
        <taxon>Ecdysozoa</taxon>
        <taxon>Nematoda</taxon>
        <taxon>Chromadorea</taxon>
        <taxon>Rhabditida</taxon>
        <taxon>Rhabditina</taxon>
        <taxon>Rhabditomorpha</taxon>
        <taxon>Strongyloidea</taxon>
        <taxon>Ancylostomatidae</taxon>
        <taxon>Bunostominae</taxon>
        <taxon>Necator</taxon>
    </lineage>
</organism>
<accession>W2T0F6</accession>
<sequence length="203" mass="22238">MPPSLTATFIEQFVEAEGVRLLSNLLQRCQICPGREAQALCLLGAFRALLNSTRGRTAVLQDPKALLAIAQAIDINDCKCKIVAIEILSGLCFVPEEGHRQVLTALTQLSPILGERTRFQTLVSDLHKRFNTERETDRVRIAILGLINALLRTGNAEATVATWLDVSKSHPTASRLTIRALIALGVISHEKVVPISRLLDSLL</sequence>